<dbReference type="Pfam" id="PF12848">
    <property type="entry name" value="ABC_tran_Xtn"/>
    <property type="match status" value="1"/>
</dbReference>
<dbReference type="InterPro" id="IPR050611">
    <property type="entry name" value="ABCF"/>
</dbReference>
<evidence type="ECO:0000256" key="6">
    <source>
        <dbReference type="SAM" id="Coils"/>
    </source>
</evidence>
<dbReference type="GO" id="GO:0016887">
    <property type="term" value="F:ATP hydrolysis activity"/>
    <property type="evidence" value="ECO:0007669"/>
    <property type="project" value="InterPro"/>
</dbReference>
<name>A0A1V3NA89_9GAMM</name>
<dbReference type="InterPro" id="IPR032781">
    <property type="entry name" value="ABC_tran_Xtn"/>
</dbReference>
<feature type="domain" description="ABC transporter" evidence="8">
    <location>
        <begin position="2"/>
        <end position="246"/>
    </location>
</feature>
<dbReference type="InterPro" id="IPR003439">
    <property type="entry name" value="ABC_transporter-like_ATP-bd"/>
</dbReference>
<dbReference type="RefSeq" id="WP_077280081.1">
    <property type="nucleotide sequence ID" value="NZ_MVBK01000112.1"/>
</dbReference>
<comment type="similarity">
    <text evidence="4">Belongs to the ABC transporter superfamily. ABCF family. YheS subfamily.</text>
</comment>
<keyword evidence="6" id="KW-0175">Coiled coil</keyword>
<feature type="region of interest" description="Disordered" evidence="7">
    <location>
        <begin position="524"/>
        <end position="543"/>
    </location>
</feature>
<keyword evidence="1" id="KW-0677">Repeat</keyword>
<evidence type="ECO:0000259" key="8">
    <source>
        <dbReference type="PROSITE" id="PS50893"/>
    </source>
</evidence>
<dbReference type="PANTHER" id="PTHR19211">
    <property type="entry name" value="ATP-BINDING TRANSPORT PROTEIN-RELATED"/>
    <property type="match status" value="1"/>
</dbReference>
<evidence type="ECO:0000256" key="3">
    <source>
        <dbReference type="ARBA" id="ARBA00022840"/>
    </source>
</evidence>
<evidence type="ECO:0000313" key="9">
    <source>
        <dbReference type="EMBL" id="OOG22009.1"/>
    </source>
</evidence>
<proteinExistence type="inferred from homology"/>
<evidence type="ECO:0000313" key="10">
    <source>
        <dbReference type="Proteomes" id="UP000189462"/>
    </source>
</evidence>
<dbReference type="CDD" id="cd03221">
    <property type="entry name" value="ABCF_EF-3"/>
    <property type="match status" value="2"/>
</dbReference>
<dbReference type="SMART" id="SM00382">
    <property type="entry name" value="AAA"/>
    <property type="match status" value="2"/>
</dbReference>
<keyword evidence="2" id="KW-0547">Nucleotide-binding</keyword>
<dbReference type="AlphaFoldDB" id="A0A1V3NA89"/>
<keyword evidence="3 9" id="KW-0067">ATP-binding</keyword>
<dbReference type="PROSITE" id="PS50893">
    <property type="entry name" value="ABC_TRANSPORTER_2"/>
    <property type="match status" value="2"/>
</dbReference>
<dbReference type="Proteomes" id="UP000189462">
    <property type="component" value="Unassembled WGS sequence"/>
</dbReference>
<accession>A0A1V3NA89</accession>
<dbReference type="STRING" id="108003.B1C78_15600"/>
<dbReference type="InterPro" id="IPR027417">
    <property type="entry name" value="P-loop_NTPase"/>
</dbReference>
<gene>
    <name evidence="9" type="ORF">B1C78_15600</name>
</gene>
<dbReference type="GO" id="GO:0005524">
    <property type="term" value="F:ATP binding"/>
    <property type="evidence" value="ECO:0007669"/>
    <property type="project" value="UniProtKB-KW"/>
</dbReference>
<dbReference type="Gene3D" id="1.10.287.380">
    <property type="entry name" value="Valyl-tRNA synthetase, C-terminal domain"/>
    <property type="match status" value="1"/>
</dbReference>
<protein>
    <recommendedName>
        <fullName evidence="5">Probable ATP-binding protein YheS</fullName>
    </recommendedName>
</protein>
<dbReference type="Gene3D" id="3.40.50.300">
    <property type="entry name" value="P-loop containing nucleotide triphosphate hydrolases"/>
    <property type="match status" value="2"/>
</dbReference>
<dbReference type="InterPro" id="IPR003593">
    <property type="entry name" value="AAA+_ATPase"/>
</dbReference>
<organism evidence="9 10">
    <name type="scientific">Thioalkalivibrio denitrificans</name>
    <dbReference type="NCBI Taxonomy" id="108003"/>
    <lineage>
        <taxon>Bacteria</taxon>
        <taxon>Pseudomonadati</taxon>
        <taxon>Pseudomonadota</taxon>
        <taxon>Gammaproteobacteria</taxon>
        <taxon>Chromatiales</taxon>
        <taxon>Ectothiorhodospiraceae</taxon>
        <taxon>Thioalkalivibrio</taxon>
    </lineage>
</organism>
<sequence length="625" mass="69477">MLKLSGLSLRRGPRVLFREVSLAVHAGWRVGLTGANGTGKSSLFALLRGELSADEGRCEWPSEWVIATVAQETSATDRSALDHVLDGDAELRALESDLTRAQAEGDGTRIGRLHERLDAVDAWRAQSRAARLLHGLGFSEADLSRPVSDFSGGWRMRLNLAQALMCRSDLLLLDEPTNHLDLDAVLWLEQWLGSYPGTLLLVSHDRAFLDAVVDHVAHIERQSITLYTGNYSSFERQRAEALAQQQALFERQQSEIAHMERFVARFRAKATKARQAQSRIKALERMTQVAPAHADSPFRFTFPPPGRLPNPLLQLADVVAGYPGHVVLERVNVAMRPGDRIGLLGPNGAGKSTLIRVLAGERTPIAGAREPATDLATGYFAQHQLEQLDPQSSPLLHLQRLDPRATEQSIRDFLGGFGFAGDMALAPVAPFSGGEKARLVLAILVWQRPNLLLLDEPTNHLDLEMRLALELALQEYEGALVVVSHDRHLLESVCDELWIVSGGGVAPFDGDLEDYRQWLMRRDPDRTAMEPAGDGVPDRRTQRREAAEARRRLKPLRDACARLESRHDELAAEKARIEARLAEPDIYDENSKPELQTLLARQGELVRELEAVENEWMEALLKLEG</sequence>
<evidence type="ECO:0000256" key="7">
    <source>
        <dbReference type="SAM" id="MobiDB-lite"/>
    </source>
</evidence>
<dbReference type="Pfam" id="PF00005">
    <property type="entry name" value="ABC_tran"/>
    <property type="match status" value="2"/>
</dbReference>
<dbReference type="EMBL" id="MVBK01000112">
    <property type="protein sequence ID" value="OOG22009.1"/>
    <property type="molecule type" value="Genomic_DNA"/>
</dbReference>
<dbReference type="PANTHER" id="PTHR19211:SF14">
    <property type="entry name" value="ATP-BINDING CASSETTE SUB-FAMILY F MEMBER 1"/>
    <property type="match status" value="1"/>
</dbReference>
<dbReference type="SUPFAM" id="SSF52540">
    <property type="entry name" value="P-loop containing nucleoside triphosphate hydrolases"/>
    <property type="match status" value="2"/>
</dbReference>
<evidence type="ECO:0000256" key="5">
    <source>
        <dbReference type="ARBA" id="ARBA00069073"/>
    </source>
</evidence>
<comment type="caution">
    <text evidence="9">The sequence shown here is derived from an EMBL/GenBank/DDBJ whole genome shotgun (WGS) entry which is preliminary data.</text>
</comment>
<keyword evidence="10" id="KW-1185">Reference proteome</keyword>
<evidence type="ECO:0000256" key="4">
    <source>
        <dbReference type="ARBA" id="ARBA00061571"/>
    </source>
</evidence>
<dbReference type="InterPro" id="IPR037118">
    <property type="entry name" value="Val-tRNA_synth_C_sf"/>
</dbReference>
<feature type="coiled-coil region" evidence="6">
    <location>
        <begin position="546"/>
        <end position="615"/>
    </location>
</feature>
<dbReference type="PROSITE" id="PS00211">
    <property type="entry name" value="ABC_TRANSPORTER_1"/>
    <property type="match status" value="2"/>
</dbReference>
<dbReference type="FunFam" id="3.40.50.300:FF:002053">
    <property type="entry name" value="ABC transporter ATP-binding protein"/>
    <property type="match status" value="1"/>
</dbReference>
<dbReference type="OrthoDB" id="9808609at2"/>
<dbReference type="FunFam" id="3.40.50.300:FF:000011">
    <property type="entry name" value="Putative ABC transporter ATP-binding component"/>
    <property type="match status" value="1"/>
</dbReference>
<evidence type="ECO:0000256" key="2">
    <source>
        <dbReference type="ARBA" id="ARBA00022741"/>
    </source>
</evidence>
<feature type="domain" description="ABC transporter" evidence="8">
    <location>
        <begin position="313"/>
        <end position="527"/>
    </location>
</feature>
<evidence type="ECO:0000256" key="1">
    <source>
        <dbReference type="ARBA" id="ARBA00022737"/>
    </source>
</evidence>
<dbReference type="InterPro" id="IPR017871">
    <property type="entry name" value="ABC_transporter-like_CS"/>
</dbReference>
<reference evidence="9 10" key="1">
    <citation type="submission" date="2017-02" db="EMBL/GenBank/DDBJ databases">
        <title>Genomic diversity within the haloalkaliphilic genus Thioalkalivibrio.</title>
        <authorList>
            <person name="Ahn A.-C."/>
            <person name="Meier-Kolthoff J."/>
            <person name="Overmars L."/>
            <person name="Richter M."/>
            <person name="Woyke T."/>
            <person name="Sorokin D.Y."/>
            <person name="Muyzer G."/>
        </authorList>
    </citation>
    <scope>NUCLEOTIDE SEQUENCE [LARGE SCALE GENOMIC DNA]</scope>
    <source>
        <strain evidence="9 10">ALJD</strain>
    </source>
</reference>